<dbReference type="GeneTree" id="ENSGT00390000004852"/>
<proteinExistence type="inferred from homology"/>
<evidence type="ECO:0000256" key="1">
    <source>
        <dbReference type="ARBA" id="ARBA00000485"/>
    </source>
</evidence>
<feature type="domain" description="UBC core" evidence="19">
    <location>
        <begin position="1"/>
        <end position="150"/>
    </location>
</feature>
<comment type="catalytic activity">
    <reaction evidence="8">
        <text>S-ubiquitinyl-[E1 ubiquitin-activating enzyme]-L-cysteine + [acceptor protein]-L-lysine = [E1 ubiquitin-activating enzyme]-L-cysteine + N(6)-monoubiquitinyl-[acceptor protein]-L-lysine.</text>
        <dbReference type="EC" id="2.3.2.24"/>
    </reaction>
</comment>
<accession>A0A3B3S0K9</accession>
<evidence type="ECO:0000256" key="14">
    <source>
        <dbReference type="ARBA" id="ARBA00077502"/>
    </source>
</evidence>
<evidence type="ECO:0000256" key="5">
    <source>
        <dbReference type="ARBA" id="ARBA00022840"/>
    </source>
</evidence>
<dbReference type="SMART" id="SM00212">
    <property type="entry name" value="UBCc"/>
    <property type="match status" value="1"/>
</dbReference>
<evidence type="ECO:0000256" key="3">
    <source>
        <dbReference type="ARBA" id="ARBA00022741"/>
    </source>
</evidence>
<organism evidence="20 21">
    <name type="scientific">Paramormyrops kingsleyae</name>
    <dbReference type="NCBI Taxonomy" id="1676925"/>
    <lineage>
        <taxon>Eukaryota</taxon>
        <taxon>Metazoa</taxon>
        <taxon>Chordata</taxon>
        <taxon>Craniata</taxon>
        <taxon>Vertebrata</taxon>
        <taxon>Euteleostomi</taxon>
        <taxon>Actinopterygii</taxon>
        <taxon>Neopterygii</taxon>
        <taxon>Teleostei</taxon>
        <taxon>Osteoglossocephala</taxon>
        <taxon>Osteoglossomorpha</taxon>
        <taxon>Osteoglossiformes</taxon>
        <taxon>Mormyridae</taxon>
        <taxon>Paramormyrops</taxon>
    </lineage>
</organism>
<reference evidence="20" key="2">
    <citation type="submission" date="2025-09" db="UniProtKB">
        <authorList>
            <consortium name="Ensembl"/>
        </authorList>
    </citation>
    <scope>IDENTIFICATION</scope>
</reference>
<comment type="subunit">
    <text evidence="11">Interacts with MAEA and WDR26, components of the CTLH complex that contains GID4, RANBP9 and/or RANBP10, MKLN1, MAEA, RMND5A (or alternatively its paralog RMND5B), GID8, ARMC8, WDR26 and YPEL5.</text>
</comment>
<evidence type="ECO:0000313" key="21">
    <source>
        <dbReference type="Proteomes" id="UP000261540"/>
    </source>
</evidence>
<comment type="similarity">
    <text evidence="18">Belongs to the ubiquitin-conjugating enzyme family.</text>
</comment>
<dbReference type="InterPro" id="IPR023313">
    <property type="entry name" value="UBQ-conjugating_AS"/>
</dbReference>
<keyword evidence="3 18" id="KW-0547">Nucleotide-binding</keyword>
<name>A0A3B3S0K9_9TELE</name>
<dbReference type="SUPFAM" id="SSF54495">
    <property type="entry name" value="UBC-like"/>
    <property type="match status" value="1"/>
</dbReference>
<dbReference type="InterPro" id="IPR000608">
    <property type="entry name" value="UBC"/>
</dbReference>
<evidence type="ECO:0000256" key="17">
    <source>
        <dbReference type="PROSITE-ProRule" id="PRU10133"/>
    </source>
</evidence>
<keyword evidence="7" id="KW-0007">Acetylation</keyword>
<evidence type="ECO:0000256" key="10">
    <source>
        <dbReference type="ARBA" id="ARBA00060202"/>
    </source>
</evidence>
<evidence type="ECO:0000256" key="7">
    <source>
        <dbReference type="ARBA" id="ARBA00022990"/>
    </source>
</evidence>
<keyword evidence="21" id="KW-1185">Reference proteome</keyword>
<protein>
    <recommendedName>
        <fullName evidence="12">Ubiquitin-conjugating enzyme E2 H</fullName>
        <ecNumber evidence="9">2.3.2.24</ecNumber>
    </recommendedName>
    <alternativeName>
        <fullName evidence="15">(E3-independent) E2 ubiquitin-conjugating enzyme H</fullName>
    </alternativeName>
    <alternativeName>
        <fullName evidence="13">E2 ubiquitin-conjugating enzyme H</fullName>
    </alternativeName>
    <alternativeName>
        <fullName evidence="16">Ubiquitin carrier protein H</fullName>
    </alternativeName>
    <alternativeName>
        <fullName evidence="14">Ubiquitin-protein ligase H</fullName>
    </alternativeName>
</protein>
<reference evidence="20" key="1">
    <citation type="submission" date="2025-08" db="UniProtKB">
        <authorList>
            <consortium name="Ensembl"/>
        </authorList>
    </citation>
    <scope>IDENTIFICATION</scope>
</reference>
<dbReference type="AlphaFoldDB" id="A0A3B3S0K9"/>
<comment type="catalytic activity">
    <reaction evidence="1">
        <text>S-ubiquitinyl-[E1 ubiquitin-activating enzyme]-L-cysteine + [E2 ubiquitin-conjugating enzyme]-L-cysteine = [E1 ubiquitin-activating enzyme]-L-cysteine + S-ubiquitinyl-[E2 ubiquitin-conjugating enzyme]-L-cysteine.</text>
        <dbReference type="EC" id="2.3.2.23"/>
    </reaction>
</comment>
<dbReference type="Ensembl" id="ENSPKIT00000004352.1">
    <property type="protein sequence ID" value="ENSPKIP00000023665.1"/>
    <property type="gene ID" value="ENSPKIG00000007206.1"/>
</dbReference>
<evidence type="ECO:0000256" key="4">
    <source>
        <dbReference type="ARBA" id="ARBA00022786"/>
    </source>
</evidence>
<dbReference type="PROSITE" id="PS50127">
    <property type="entry name" value="UBC_2"/>
    <property type="match status" value="1"/>
</dbReference>
<evidence type="ECO:0000256" key="6">
    <source>
        <dbReference type="ARBA" id="ARBA00022843"/>
    </source>
</evidence>
<evidence type="ECO:0000256" key="11">
    <source>
        <dbReference type="ARBA" id="ARBA00063081"/>
    </source>
</evidence>
<dbReference type="GO" id="GO:0005524">
    <property type="term" value="F:ATP binding"/>
    <property type="evidence" value="ECO:0007669"/>
    <property type="project" value="UniProtKB-UniRule"/>
</dbReference>
<dbReference type="EC" id="2.3.2.24" evidence="9"/>
<sequence>MSSPSPAKRRMDTDVVKLIESKHEVTILSGLNELLVKFYGPQGTPYEDGVWKVRVDLPEKYPFKSPSIGFMNKIFHPNIDEASGTVCLDVINQTWSALYDLTNIFESFLPQLLAYPNPIDPLNGDAAAMYLHRPEEYKRRIRGEHPLEASVLPPVCPPEANVLLPACPPSGGPYIAACSPALGRPVYYRPPALGRPVYCRPSALQRPVFYRPPALGRPVYYRPPALGRPRVLPSACPREAPCITVRLPSGDPCITVGLPSGDPCITVRLPSEGPVYYRPPALGRPMYYRPPALGRPVYCRRSALQRPLYGCLPECSLKAHVLLHASPGHLKISCC</sequence>
<evidence type="ECO:0000256" key="8">
    <source>
        <dbReference type="ARBA" id="ARBA00035845"/>
    </source>
</evidence>
<dbReference type="InterPro" id="IPR016135">
    <property type="entry name" value="UBQ-conjugating_enzyme/RWD"/>
</dbReference>
<keyword evidence="6" id="KW-0832">Ubl conjugation</keyword>
<comment type="function">
    <text evidence="10">Accepts ubiquitin from the E1 complex and catalyzes its covalent attachment to other proteins. E2 ubiquitin conjugating enzyme that transfers ubiquitin to MAEA, a core component of the CTLH E3 ubiquitin-protein ligase complex. In vitro catalyzes 'Lys-11'- and 'Lys-48'-linked polyubiquitination. Capable, in vitro, to ubiquitinate histone H2A.</text>
</comment>
<evidence type="ECO:0000256" key="9">
    <source>
        <dbReference type="ARBA" id="ARBA00039076"/>
    </source>
</evidence>
<evidence type="ECO:0000256" key="18">
    <source>
        <dbReference type="RuleBase" id="RU362109"/>
    </source>
</evidence>
<evidence type="ECO:0000256" key="2">
    <source>
        <dbReference type="ARBA" id="ARBA00022679"/>
    </source>
</evidence>
<dbReference type="STRING" id="1676925.ENSPKIP00000023665"/>
<dbReference type="FunFam" id="3.10.110.10:FF:000078">
    <property type="entry name" value="ubiquitin-conjugating enzyme E2 H isoform X2"/>
    <property type="match status" value="1"/>
</dbReference>
<keyword evidence="2" id="KW-0808">Transferase</keyword>
<evidence type="ECO:0000256" key="16">
    <source>
        <dbReference type="ARBA" id="ARBA00082119"/>
    </source>
</evidence>
<keyword evidence="5 18" id="KW-0067">ATP-binding</keyword>
<dbReference type="Gene3D" id="3.10.110.10">
    <property type="entry name" value="Ubiquitin Conjugating Enzyme"/>
    <property type="match status" value="1"/>
</dbReference>
<keyword evidence="4 18" id="KW-0833">Ubl conjugation pathway</keyword>
<evidence type="ECO:0000313" key="20">
    <source>
        <dbReference type="Ensembl" id="ENSPKIP00000023665.1"/>
    </source>
</evidence>
<evidence type="ECO:0000256" key="13">
    <source>
        <dbReference type="ARBA" id="ARBA00076312"/>
    </source>
</evidence>
<feature type="active site" description="Glycyl thioester intermediate" evidence="17">
    <location>
        <position position="87"/>
    </location>
</feature>
<dbReference type="Proteomes" id="UP000261540">
    <property type="component" value="Unplaced"/>
</dbReference>
<dbReference type="GO" id="GO:0061631">
    <property type="term" value="F:ubiquitin conjugating enzyme activity"/>
    <property type="evidence" value="ECO:0007669"/>
    <property type="project" value="UniProtKB-EC"/>
</dbReference>
<dbReference type="CDD" id="cd23797">
    <property type="entry name" value="UBCc_UBE2H"/>
    <property type="match status" value="1"/>
</dbReference>
<dbReference type="PANTHER" id="PTHR24068">
    <property type="entry name" value="UBIQUITIN-CONJUGATING ENZYME E2"/>
    <property type="match status" value="1"/>
</dbReference>
<dbReference type="Pfam" id="PF00179">
    <property type="entry name" value="UQ_con"/>
    <property type="match status" value="1"/>
</dbReference>
<dbReference type="PROSITE" id="PS00183">
    <property type="entry name" value="UBC_1"/>
    <property type="match status" value="1"/>
</dbReference>
<evidence type="ECO:0000259" key="19">
    <source>
        <dbReference type="PROSITE" id="PS50127"/>
    </source>
</evidence>
<evidence type="ECO:0000256" key="12">
    <source>
        <dbReference type="ARBA" id="ARBA00072436"/>
    </source>
</evidence>
<evidence type="ECO:0000256" key="15">
    <source>
        <dbReference type="ARBA" id="ARBA00078369"/>
    </source>
</evidence>